<name>A0ACB9WCG0_CHAAC</name>
<reference evidence="1" key="1">
    <citation type="submission" date="2022-05" db="EMBL/GenBank/DDBJ databases">
        <title>Chromosome-level genome of Chaenocephalus aceratus.</title>
        <authorList>
            <person name="Park H."/>
        </authorList>
    </citation>
    <scope>NUCLEOTIDE SEQUENCE</scope>
    <source>
        <strain evidence="1">KU_202001</strain>
    </source>
</reference>
<feature type="non-terminal residue" evidence="1">
    <location>
        <position position="79"/>
    </location>
</feature>
<organism evidence="1 2">
    <name type="scientific">Chaenocephalus aceratus</name>
    <name type="common">Blackfin icefish</name>
    <name type="synonym">Chaenichthys aceratus</name>
    <dbReference type="NCBI Taxonomy" id="36190"/>
    <lineage>
        <taxon>Eukaryota</taxon>
        <taxon>Metazoa</taxon>
        <taxon>Chordata</taxon>
        <taxon>Craniata</taxon>
        <taxon>Vertebrata</taxon>
        <taxon>Euteleostomi</taxon>
        <taxon>Actinopterygii</taxon>
        <taxon>Neopterygii</taxon>
        <taxon>Teleostei</taxon>
        <taxon>Neoteleostei</taxon>
        <taxon>Acanthomorphata</taxon>
        <taxon>Eupercaria</taxon>
        <taxon>Perciformes</taxon>
        <taxon>Notothenioidei</taxon>
        <taxon>Channichthyidae</taxon>
        <taxon>Chaenocephalus</taxon>
    </lineage>
</organism>
<evidence type="ECO:0000313" key="1">
    <source>
        <dbReference type="EMBL" id="KAI4811057.1"/>
    </source>
</evidence>
<evidence type="ECO:0000313" key="2">
    <source>
        <dbReference type="Proteomes" id="UP001057452"/>
    </source>
</evidence>
<sequence length="79" mass="8345">ARGKTLGDCPPLAHPFPLSPPTDPLSDGPLFTFTLLHGPAVRGPAESLHYCLVLPCTPLPSRPGLTPFTVLKSTICITQ</sequence>
<protein>
    <submittedName>
        <fullName evidence="1">Uncharacterized protein</fullName>
    </submittedName>
</protein>
<dbReference type="EMBL" id="CM043800">
    <property type="protein sequence ID" value="KAI4811057.1"/>
    <property type="molecule type" value="Genomic_DNA"/>
</dbReference>
<keyword evidence="2" id="KW-1185">Reference proteome</keyword>
<dbReference type="Proteomes" id="UP001057452">
    <property type="component" value="Chromosome 16"/>
</dbReference>
<gene>
    <name evidence="1" type="ORF">KUCAC02_013980</name>
</gene>
<comment type="caution">
    <text evidence="1">The sequence shown here is derived from an EMBL/GenBank/DDBJ whole genome shotgun (WGS) entry which is preliminary data.</text>
</comment>
<accession>A0ACB9WCG0</accession>
<feature type="non-terminal residue" evidence="1">
    <location>
        <position position="1"/>
    </location>
</feature>
<proteinExistence type="predicted"/>